<keyword evidence="2" id="KW-1185">Reference proteome</keyword>
<proteinExistence type="predicted"/>
<dbReference type="AlphaFoldDB" id="A0A0D7KEU4"/>
<protein>
    <submittedName>
        <fullName evidence="1">Uncharacterized protein</fullName>
    </submittedName>
</protein>
<sequence length="60" mass="7315">MNMRAYQKRILKIHFFLKLMETSPEPYRQSILAIQEALIVKQSHSMLHFLDLEIRGHWIY</sequence>
<comment type="caution">
    <text evidence="1">The sequence shown here is derived from an EMBL/GenBank/DDBJ whole genome shotgun (WGS) entry which is preliminary data.</text>
</comment>
<organism evidence="1 2">
    <name type="scientific">Acidovorax temperans</name>
    <dbReference type="NCBI Taxonomy" id="80878"/>
    <lineage>
        <taxon>Bacteria</taxon>
        <taxon>Pseudomonadati</taxon>
        <taxon>Pseudomonadota</taxon>
        <taxon>Betaproteobacteria</taxon>
        <taxon>Burkholderiales</taxon>
        <taxon>Comamonadaceae</taxon>
        <taxon>Acidovorax</taxon>
    </lineage>
</organism>
<accession>A0A0D7KEU4</accession>
<evidence type="ECO:0000313" key="1">
    <source>
        <dbReference type="EMBL" id="KJA12457.1"/>
    </source>
</evidence>
<dbReference type="Proteomes" id="UP000032566">
    <property type="component" value="Unassembled WGS sequence"/>
</dbReference>
<reference evidence="1 2" key="1">
    <citation type="submission" date="2014-12" db="EMBL/GenBank/DDBJ databases">
        <title>Isolation of bacteria from lake water.</title>
        <authorList>
            <person name="Sheng K.-Y."/>
            <person name="Chin P.-S."/>
            <person name="Chan K.-G."/>
            <person name="Tan G.S."/>
        </authorList>
    </citation>
    <scope>NUCLEOTIDE SEQUENCE [LARGE SCALE GENOMIC DNA]</scope>
    <source>
        <strain evidence="1 2">KY4</strain>
    </source>
</reference>
<evidence type="ECO:0000313" key="2">
    <source>
        <dbReference type="Proteomes" id="UP000032566"/>
    </source>
</evidence>
<dbReference type="EMBL" id="JXYQ01000002">
    <property type="protein sequence ID" value="KJA12457.1"/>
    <property type="molecule type" value="Genomic_DNA"/>
</dbReference>
<name>A0A0D7KEU4_9BURK</name>
<gene>
    <name evidence="1" type="ORF">RP29_00930</name>
</gene>